<dbReference type="EMBL" id="JACXWD010000032">
    <property type="protein sequence ID" value="MBD3868453.1"/>
    <property type="molecule type" value="Genomic_DNA"/>
</dbReference>
<feature type="binding site" evidence="12">
    <location>
        <position position="479"/>
    </location>
    <ligand>
        <name>Zn(2+)</name>
        <dbReference type="ChEBI" id="CHEBI:29105"/>
        <label>1</label>
    </ligand>
</feature>
<dbReference type="GO" id="GO:0006302">
    <property type="term" value="P:double-strand break repair"/>
    <property type="evidence" value="ECO:0007669"/>
    <property type="project" value="InterPro"/>
</dbReference>
<comment type="similarity">
    <text evidence="12">Belongs to the helicase family. PriA subfamily.</text>
</comment>
<evidence type="ECO:0000256" key="12">
    <source>
        <dbReference type="HAMAP-Rule" id="MF_00983"/>
    </source>
</evidence>
<feature type="domain" description="Helicase ATP-binding" evidence="13">
    <location>
        <begin position="210"/>
        <end position="376"/>
    </location>
</feature>
<evidence type="ECO:0000256" key="2">
    <source>
        <dbReference type="ARBA" id="ARBA00022705"/>
    </source>
</evidence>
<dbReference type="GO" id="GO:0016787">
    <property type="term" value="F:hydrolase activity"/>
    <property type="evidence" value="ECO:0007669"/>
    <property type="project" value="UniProtKB-KW"/>
</dbReference>
<dbReference type="InterPro" id="IPR027417">
    <property type="entry name" value="P-loop_NTPase"/>
</dbReference>
<dbReference type="PROSITE" id="PS51192">
    <property type="entry name" value="HELICASE_ATP_BIND_1"/>
    <property type="match status" value="1"/>
</dbReference>
<evidence type="ECO:0000256" key="10">
    <source>
        <dbReference type="ARBA" id="ARBA00023235"/>
    </source>
</evidence>
<dbReference type="CDD" id="cd17929">
    <property type="entry name" value="DEXHc_priA"/>
    <property type="match status" value="1"/>
</dbReference>
<feature type="binding site" evidence="12">
    <location>
        <position position="451"/>
    </location>
    <ligand>
        <name>Zn(2+)</name>
        <dbReference type="ChEBI" id="CHEBI:29105"/>
        <label>2</label>
    </ligand>
</feature>
<dbReference type="Pfam" id="PF18319">
    <property type="entry name" value="Zn_ribbon_PriA"/>
    <property type="match status" value="1"/>
</dbReference>
<evidence type="ECO:0000256" key="5">
    <source>
        <dbReference type="ARBA" id="ARBA00022801"/>
    </source>
</evidence>
<keyword evidence="4 12" id="KW-0547">Nucleotide-binding</keyword>
<evidence type="ECO:0000256" key="8">
    <source>
        <dbReference type="ARBA" id="ARBA00022840"/>
    </source>
</evidence>
<evidence type="ECO:0000256" key="6">
    <source>
        <dbReference type="ARBA" id="ARBA00022806"/>
    </source>
</evidence>
<comment type="catalytic activity">
    <reaction evidence="11 12">
        <text>ATP + H2O = ADP + phosphate + H(+)</text>
        <dbReference type="Rhea" id="RHEA:13065"/>
        <dbReference type="ChEBI" id="CHEBI:15377"/>
        <dbReference type="ChEBI" id="CHEBI:15378"/>
        <dbReference type="ChEBI" id="CHEBI:30616"/>
        <dbReference type="ChEBI" id="CHEBI:43474"/>
        <dbReference type="ChEBI" id="CHEBI:456216"/>
        <dbReference type="EC" id="5.6.2.4"/>
    </reaction>
</comment>
<dbReference type="GO" id="GO:0005524">
    <property type="term" value="F:ATP binding"/>
    <property type="evidence" value="ECO:0007669"/>
    <property type="project" value="UniProtKB-UniRule"/>
</dbReference>
<dbReference type="InterPro" id="IPR042115">
    <property type="entry name" value="PriA_3primeBD_sf"/>
</dbReference>
<keyword evidence="7 12" id="KW-0862">Zinc</keyword>
<dbReference type="InterPro" id="IPR014001">
    <property type="entry name" value="Helicase_ATP-bd"/>
</dbReference>
<dbReference type="Pfam" id="PF17764">
    <property type="entry name" value="PriA_3primeBD"/>
    <property type="match status" value="1"/>
</dbReference>
<comment type="cofactor">
    <cofactor evidence="12">
        <name>Zn(2+)</name>
        <dbReference type="ChEBI" id="CHEBI:29105"/>
    </cofactor>
    <text evidence="12">Binds 2 zinc ions per subunit.</text>
</comment>
<dbReference type="InterPro" id="IPR001650">
    <property type="entry name" value="Helicase_C-like"/>
</dbReference>
<feature type="binding site" evidence="12">
    <location>
        <position position="442"/>
    </location>
    <ligand>
        <name>Zn(2+)</name>
        <dbReference type="ChEBI" id="CHEBI:29105"/>
        <label>1</label>
    </ligand>
</feature>
<dbReference type="GO" id="GO:0006270">
    <property type="term" value="P:DNA replication initiation"/>
    <property type="evidence" value="ECO:0007669"/>
    <property type="project" value="TreeGrafter"/>
</dbReference>
<keyword evidence="8 12" id="KW-0067">ATP-binding</keyword>
<dbReference type="SMART" id="SM00487">
    <property type="entry name" value="DEXDc"/>
    <property type="match status" value="1"/>
</dbReference>
<keyword evidence="3 12" id="KW-0479">Metal-binding</keyword>
<feature type="binding site" evidence="12">
    <location>
        <position position="482"/>
    </location>
    <ligand>
        <name>Zn(2+)</name>
        <dbReference type="ChEBI" id="CHEBI:29105"/>
        <label>1</label>
    </ligand>
</feature>
<dbReference type="Pfam" id="PF00270">
    <property type="entry name" value="DEAD"/>
    <property type="match status" value="1"/>
</dbReference>
<dbReference type="PROSITE" id="PS51194">
    <property type="entry name" value="HELICASE_CTER"/>
    <property type="match status" value="1"/>
</dbReference>
<dbReference type="InterPro" id="IPR005259">
    <property type="entry name" value="PriA"/>
</dbReference>
<dbReference type="InterPro" id="IPR011545">
    <property type="entry name" value="DEAD/DEAH_box_helicase_dom"/>
</dbReference>
<dbReference type="GO" id="GO:0043138">
    <property type="term" value="F:3'-5' DNA helicase activity"/>
    <property type="evidence" value="ECO:0007669"/>
    <property type="project" value="UniProtKB-EC"/>
</dbReference>
<dbReference type="InterPro" id="IPR041222">
    <property type="entry name" value="PriA_3primeBD"/>
</dbReference>
<dbReference type="InterPro" id="IPR041236">
    <property type="entry name" value="PriA_C"/>
</dbReference>
<evidence type="ECO:0000259" key="13">
    <source>
        <dbReference type="PROSITE" id="PS51192"/>
    </source>
</evidence>
<organism evidence="15 16">
    <name type="scientific">Candidatus Polarisedimenticola svalbardensis</name>
    <dbReference type="NCBI Taxonomy" id="2886004"/>
    <lineage>
        <taxon>Bacteria</taxon>
        <taxon>Pseudomonadati</taxon>
        <taxon>Acidobacteriota</taxon>
        <taxon>Candidatus Polarisedimenticolia</taxon>
        <taxon>Candidatus Polarisedimenticolales</taxon>
        <taxon>Candidatus Polarisedimenticolaceae</taxon>
        <taxon>Candidatus Polarisedimenticola</taxon>
    </lineage>
</organism>
<accession>A0A8J6Y155</accession>
<dbReference type="AlphaFoldDB" id="A0A8J6Y155"/>
<keyword evidence="5 12" id="KW-0378">Hydrolase</keyword>
<dbReference type="Pfam" id="PF18074">
    <property type="entry name" value="PriA_C"/>
    <property type="match status" value="1"/>
</dbReference>
<dbReference type="Pfam" id="PF00271">
    <property type="entry name" value="Helicase_C"/>
    <property type="match status" value="1"/>
</dbReference>
<keyword evidence="1 12" id="KW-0639">Primosome</keyword>
<keyword evidence="10 12" id="KW-0413">Isomerase</keyword>
<sequence length="732" mass="80741">MTAPRFVAVAVPIPIRRLFSYRVPDSMEPGPVPGCRVRIPLGKRDVIGTVVLSPGDPPPDGARVRDIKEILDPEPAVGPDILKLTRFVSDYYLCSWGEAIEAALPPNPGNRRKVRYVARRAGTGPEQVPQRAVAKRRILESLPESGHPVPVAELPENDRNHLRALEKAGLVEITTVQADPAEPPGTVVVPPTDLVPTPAQVKVLEEIGPAIAGDDWSPFLLFGATGSGKTEVYLRAAEQTLAAGKGVIYLVPEIGLTPLLMQRLKGRFGSQVEVLHSRLSKSERFRAWARVKDGGCRFVVGTRSAVFAPVRDPGLLVVDEEHDPSYKQQETPRYNGRDLAVLRAREAGAVLILGSATPSMESFRHAGAGRYRLLRLGGRVGGRPMAAVQVVDMREEYRMKGEIQPMAEPLIEAISARLSRGEQTLILRNRRGYAVSVFCPACGNRIQCDHCSITLTWHRRDDRLRCHACDLQRRTPERCPHCEEPGLQFLGEGSEKIEDDLKHRFPQAAIARMDRDAVRRKGAHEALLNRFDAGGIDIMVGTQMIAKGHDFPGVTLVGILSADQSLGLPDFRAGERVFQLLTQVSGRAGRGEKPGEVVLQAFDPDHPVLLEAIRQDYEAFYNREVEYRRSLRYPPFTAMVQLLVSDRNPGKAAIWADQLAEAVRMEGQGRLIVNGPGLAPVERLRGKYRQQILVRSAGRRKMVDAVGRALERVDPGVPRRAVTVDVDPYSLL</sequence>
<evidence type="ECO:0000259" key="14">
    <source>
        <dbReference type="PROSITE" id="PS51194"/>
    </source>
</evidence>
<feature type="binding site" evidence="12">
    <location>
        <position position="466"/>
    </location>
    <ligand>
        <name>Zn(2+)</name>
        <dbReference type="ChEBI" id="CHEBI:29105"/>
        <label>2</label>
    </ligand>
</feature>
<feature type="binding site" evidence="12">
    <location>
        <position position="448"/>
    </location>
    <ligand>
        <name>Zn(2+)</name>
        <dbReference type="ChEBI" id="CHEBI:29105"/>
        <label>2</label>
    </ligand>
</feature>
<evidence type="ECO:0000256" key="3">
    <source>
        <dbReference type="ARBA" id="ARBA00022723"/>
    </source>
</evidence>
<dbReference type="Gene3D" id="3.40.1440.60">
    <property type="entry name" value="PriA, 3(prime) DNA-binding domain"/>
    <property type="match status" value="1"/>
</dbReference>
<evidence type="ECO:0000256" key="1">
    <source>
        <dbReference type="ARBA" id="ARBA00022515"/>
    </source>
</evidence>
<dbReference type="GO" id="GO:0006310">
    <property type="term" value="P:DNA recombination"/>
    <property type="evidence" value="ECO:0007669"/>
    <property type="project" value="InterPro"/>
</dbReference>
<dbReference type="SMART" id="SM00490">
    <property type="entry name" value="HELICc"/>
    <property type="match status" value="1"/>
</dbReference>
<dbReference type="Proteomes" id="UP000648239">
    <property type="component" value="Unassembled WGS sequence"/>
</dbReference>
<dbReference type="GO" id="GO:0008270">
    <property type="term" value="F:zinc ion binding"/>
    <property type="evidence" value="ECO:0007669"/>
    <property type="project" value="UniProtKB-UniRule"/>
</dbReference>
<keyword evidence="6 12" id="KW-0347">Helicase</keyword>
<dbReference type="NCBIfam" id="TIGR00595">
    <property type="entry name" value="priA"/>
    <property type="match status" value="1"/>
</dbReference>
<dbReference type="GO" id="GO:0003677">
    <property type="term" value="F:DNA binding"/>
    <property type="evidence" value="ECO:0007669"/>
    <property type="project" value="UniProtKB-UniRule"/>
</dbReference>
<dbReference type="FunFam" id="3.40.50.300:FF:000489">
    <property type="entry name" value="Primosome assembly protein PriA"/>
    <property type="match status" value="1"/>
</dbReference>
<dbReference type="PANTHER" id="PTHR30580:SF0">
    <property type="entry name" value="PRIMOSOMAL PROTEIN N"/>
    <property type="match status" value="1"/>
</dbReference>
<proteinExistence type="inferred from homology"/>
<feature type="domain" description="Helicase C-terminal" evidence="14">
    <location>
        <begin position="474"/>
        <end position="628"/>
    </location>
</feature>
<dbReference type="PANTHER" id="PTHR30580">
    <property type="entry name" value="PRIMOSOMAL PROTEIN N"/>
    <property type="match status" value="1"/>
</dbReference>
<evidence type="ECO:0000313" key="16">
    <source>
        <dbReference type="Proteomes" id="UP000648239"/>
    </source>
</evidence>
<evidence type="ECO:0000256" key="4">
    <source>
        <dbReference type="ARBA" id="ARBA00022741"/>
    </source>
</evidence>
<evidence type="ECO:0000256" key="11">
    <source>
        <dbReference type="ARBA" id="ARBA00048988"/>
    </source>
</evidence>
<evidence type="ECO:0000313" key="15">
    <source>
        <dbReference type="EMBL" id="MBD3868453.1"/>
    </source>
</evidence>
<feature type="binding site" evidence="12">
    <location>
        <position position="469"/>
    </location>
    <ligand>
        <name>Zn(2+)</name>
        <dbReference type="ChEBI" id="CHEBI:29105"/>
        <label>2</label>
    </ligand>
</feature>
<dbReference type="GO" id="GO:0006269">
    <property type="term" value="P:DNA replication, synthesis of primer"/>
    <property type="evidence" value="ECO:0007669"/>
    <property type="project" value="UniProtKB-KW"/>
</dbReference>
<gene>
    <name evidence="12 15" type="primary">priA</name>
    <name evidence="15" type="ORF">IFK94_10055</name>
</gene>
<dbReference type="Gene3D" id="3.40.50.300">
    <property type="entry name" value="P-loop containing nucleotide triphosphate hydrolases"/>
    <property type="match status" value="2"/>
</dbReference>
<reference evidence="15 16" key="1">
    <citation type="submission" date="2020-08" db="EMBL/GenBank/DDBJ databases">
        <title>Acidobacteriota in marine sediments use diverse sulfur dissimilation pathways.</title>
        <authorList>
            <person name="Wasmund K."/>
        </authorList>
    </citation>
    <scope>NUCLEOTIDE SEQUENCE [LARGE SCALE GENOMIC DNA]</scope>
    <source>
        <strain evidence="15">MAG AM4</strain>
    </source>
</reference>
<name>A0A8J6Y155_9BACT</name>
<dbReference type="HAMAP" id="MF_00983">
    <property type="entry name" value="PriA"/>
    <property type="match status" value="1"/>
</dbReference>
<comment type="function">
    <text evidence="12">Initiates the restart of stalled replication forks, which reloads the replicative helicase on sites other than the origin of replication. Recognizes and binds to abandoned replication forks and remodels them to uncover a helicase loading site. Promotes assembly of the primosome at these replication forks.</text>
</comment>
<comment type="subunit">
    <text evidence="12">Component of the replication restart primosome.</text>
</comment>
<keyword evidence="2 12" id="KW-0235">DNA replication</keyword>
<evidence type="ECO:0000256" key="7">
    <source>
        <dbReference type="ARBA" id="ARBA00022833"/>
    </source>
</evidence>
<evidence type="ECO:0000256" key="9">
    <source>
        <dbReference type="ARBA" id="ARBA00023125"/>
    </source>
</evidence>
<comment type="caution">
    <text evidence="15">The sequence shown here is derived from an EMBL/GenBank/DDBJ whole genome shotgun (WGS) entry which is preliminary data.</text>
</comment>
<dbReference type="InterPro" id="IPR040498">
    <property type="entry name" value="PriA_CRR"/>
</dbReference>
<dbReference type="GO" id="GO:1990077">
    <property type="term" value="C:primosome complex"/>
    <property type="evidence" value="ECO:0007669"/>
    <property type="project" value="UniProtKB-UniRule"/>
</dbReference>
<dbReference type="CDD" id="cd18804">
    <property type="entry name" value="SF2_C_priA"/>
    <property type="match status" value="1"/>
</dbReference>
<feature type="binding site" evidence="12">
    <location>
        <position position="439"/>
    </location>
    <ligand>
        <name>Zn(2+)</name>
        <dbReference type="ChEBI" id="CHEBI:29105"/>
        <label>1</label>
    </ligand>
</feature>
<keyword evidence="9 12" id="KW-0238">DNA-binding</keyword>
<dbReference type="SUPFAM" id="SSF52540">
    <property type="entry name" value="P-loop containing nucleoside triphosphate hydrolases"/>
    <property type="match status" value="2"/>
</dbReference>
<dbReference type="EC" id="5.6.2.4" evidence="12"/>
<comment type="catalytic activity">
    <reaction evidence="12">
        <text>Couples ATP hydrolysis with the unwinding of duplex DNA by translocating in the 3'-5' direction.</text>
        <dbReference type="EC" id="5.6.2.4"/>
    </reaction>
</comment>
<protein>
    <recommendedName>
        <fullName evidence="12">Replication restart protein PriA</fullName>
    </recommendedName>
    <alternativeName>
        <fullName evidence="12">ATP-dependent DNA helicase PriA</fullName>
        <ecNumber evidence="12">5.6.2.4</ecNumber>
    </alternativeName>
    <alternativeName>
        <fullName evidence="12">DNA 3'-5' helicase PriA</fullName>
    </alternativeName>
</protein>